<name>A0ABR0AFT7_9CRUS</name>
<comment type="caution">
    <text evidence="1">The sequence shown here is derived from an EMBL/GenBank/DDBJ whole genome shotgun (WGS) entry which is preliminary data.</text>
</comment>
<organism evidence="1 2">
    <name type="scientific">Daphnia magna</name>
    <dbReference type="NCBI Taxonomy" id="35525"/>
    <lineage>
        <taxon>Eukaryota</taxon>
        <taxon>Metazoa</taxon>
        <taxon>Ecdysozoa</taxon>
        <taxon>Arthropoda</taxon>
        <taxon>Crustacea</taxon>
        <taxon>Branchiopoda</taxon>
        <taxon>Diplostraca</taxon>
        <taxon>Cladocera</taxon>
        <taxon>Anomopoda</taxon>
        <taxon>Daphniidae</taxon>
        <taxon>Daphnia</taxon>
    </lineage>
</organism>
<evidence type="ECO:0000313" key="1">
    <source>
        <dbReference type="EMBL" id="KAK4023997.1"/>
    </source>
</evidence>
<dbReference type="EMBL" id="JAOYFB010000037">
    <property type="protein sequence ID" value="KAK4023997.1"/>
    <property type="molecule type" value="Genomic_DNA"/>
</dbReference>
<proteinExistence type="predicted"/>
<keyword evidence="2" id="KW-1185">Reference proteome</keyword>
<sequence>MAALYPTNTVLIMKNTIVRKIINFCAKILIYSTRFDRNVFYSSTNNTGTITGMEQPRADGLVETASTLTLLLRHSNAKLQEDRSLLSSNHRFNEARSRILKHSDKTR</sequence>
<gene>
    <name evidence="1" type="ORF">OUZ56_009388</name>
</gene>
<evidence type="ECO:0000313" key="2">
    <source>
        <dbReference type="Proteomes" id="UP001234178"/>
    </source>
</evidence>
<protein>
    <submittedName>
        <fullName evidence="1">Uncharacterized protein</fullName>
    </submittedName>
</protein>
<accession>A0ABR0AFT7</accession>
<reference evidence="1 2" key="1">
    <citation type="journal article" date="2023" name="Nucleic Acids Res.">
        <title>The hologenome of Daphnia magna reveals possible DNA methylation and microbiome-mediated evolution of the host genome.</title>
        <authorList>
            <person name="Chaturvedi A."/>
            <person name="Li X."/>
            <person name="Dhandapani V."/>
            <person name="Marshall H."/>
            <person name="Kissane S."/>
            <person name="Cuenca-Cambronero M."/>
            <person name="Asole G."/>
            <person name="Calvet F."/>
            <person name="Ruiz-Romero M."/>
            <person name="Marangio P."/>
            <person name="Guigo R."/>
            <person name="Rago D."/>
            <person name="Mirbahai L."/>
            <person name="Eastwood N."/>
            <person name="Colbourne J.K."/>
            <person name="Zhou J."/>
            <person name="Mallon E."/>
            <person name="Orsini L."/>
        </authorList>
    </citation>
    <scope>NUCLEOTIDE SEQUENCE [LARGE SCALE GENOMIC DNA]</scope>
    <source>
        <strain evidence="1">LRV0_1</strain>
    </source>
</reference>
<dbReference type="Proteomes" id="UP001234178">
    <property type="component" value="Unassembled WGS sequence"/>
</dbReference>